<dbReference type="Gene3D" id="1.10.510.10">
    <property type="entry name" value="Transferase(Phosphotransferase) domain 1"/>
    <property type="match status" value="1"/>
</dbReference>
<accession>A0A4S4LPK5</accession>
<dbReference type="InterPro" id="IPR011009">
    <property type="entry name" value="Kinase-like_dom_sf"/>
</dbReference>
<name>A0A4S4LPK5_9AGAM</name>
<comment type="caution">
    <text evidence="2">The sequence shown here is derived from an EMBL/GenBank/DDBJ whole genome shotgun (WGS) entry which is preliminary data.</text>
</comment>
<evidence type="ECO:0000313" key="3">
    <source>
        <dbReference type="Proteomes" id="UP000310158"/>
    </source>
</evidence>
<evidence type="ECO:0000256" key="1">
    <source>
        <dbReference type="SAM" id="MobiDB-lite"/>
    </source>
</evidence>
<sequence>MRRRLSKPHTLPASSLRPVPVQPSVHLNGSTSTLGRVAQTHHIRYVRPLSTTPFPSLKSQLPINGNVSLPIACRYTPRSNLTLQFTPEEGVRALPLEVTVIKAFTPFTISQTLLVQTLRIDAVIPSQFILKLLDPRFTTPDIDHGYGRTIPWTAAVDENFKAGLRNVRSGVWKNYWQRLGGVKTRDSARPDSAREGEFGDWSIEMDRWEDVVFTYDQEVSAYRALRSLQGRHIPRFYGTCRLIVGDGSSDLDPLIANVDGLIIEHIDGTPMDKFTILSDITETDAERVSQGVLNTVRRIRDLKVVYDDIAARNIIVRRDDLDHPVLIDFGSVKVKPSDCTDDEWVGFVSGCGEVKDARRLLEGLGWHNPSPWRDYHESCSDLIGYTMSNARVEKMRPDWRDQKFERVSDVPPDVIVLDKEGKGWRWEYLRWRIKPGVKTSDADWYWGR</sequence>
<dbReference type="InterPro" id="IPR052396">
    <property type="entry name" value="Meiotic_Drive_Suppr_Kinase"/>
</dbReference>
<proteinExistence type="predicted"/>
<evidence type="ECO:0000313" key="2">
    <source>
        <dbReference type="EMBL" id="THH14169.1"/>
    </source>
</evidence>
<evidence type="ECO:0008006" key="4">
    <source>
        <dbReference type="Google" id="ProtNLM"/>
    </source>
</evidence>
<dbReference type="SUPFAM" id="SSF56112">
    <property type="entry name" value="Protein kinase-like (PK-like)"/>
    <property type="match status" value="1"/>
</dbReference>
<dbReference type="PANTHER" id="PTHR37171">
    <property type="entry name" value="SERINE/THREONINE-PROTEIN KINASE YRZF-RELATED"/>
    <property type="match status" value="1"/>
</dbReference>
<feature type="region of interest" description="Disordered" evidence="1">
    <location>
        <begin position="1"/>
        <end position="31"/>
    </location>
</feature>
<dbReference type="EMBL" id="SGPL01000296">
    <property type="protein sequence ID" value="THH14169.1"/>
    <property type="molecule type" value="Genomic_DNA"/>
</dbReference>
<dbReference type="OrthoDB" id="3250851at2759"/>
<gene>
    <name evidence="2" type="ORF">EW146_g6133</name>
</gene>
<protein>
    <recommendedName>
        <fullName evidence="4">Protein kinase domain-containing protein</fullName>
    </recommendedName>
</protein>
<organism evidence="2 3">
    <name type="scientific">Bondarzewia mesenterica</name>
    <dbReference type="NCBI Taxonomy" id="1095465"/>
    <lineage>
        <taxon>Eukaryota</taxon>
        <taxon>Fungi</taxon>
        <taxon>Dikarya</taxon>
        <taxon>Basidiomycota</taxon>
        <taxon>Agaricomycotina</taxon>
        <taxon>Agaricomycetes</taxon>
        <taxon>Russulales</taxon>
        <taxon>Bondarzewiaceae</taxon>
        <taxon>Bondarzewia</taxon>
    </lineage>
</organism>
<dbReference type="PANTHER" id="PTHR37171:SF1">
    <property type="entry name" value="SERINE_THREONINE-PROTEIN KINASE YRZF-RELATED"/>
    <property type="match status" value="1"/>
</dbReference>
<reference evidence="2 3" key="1">
    <citation type="submission" date="2019-02" db="EMBL/GenBank/DDBJ databases">
        <title>Genome sequencing of the rare red list fungi Bondarzewia mesenterica.</title>
        <authorList>
            <person name="Buettner E."/>
            <person name="Kellner H."/>
        </authorList>
    </citation>
    <scope>NUCLEOTIDE SEQUENCE [LARGE SCALE GENOMIC DNA]</scope>
    <source>
        <strain evidence="2 3">DSM 108281</strain>
    </source>
</reference>
<keyword evidence="3" id="KW-1185">Reference proteome</keyword>
<dbReference type="AlphaFoldDB" id="A0A4S4LPK5"/>
<dbReference type="Proteomes" id="UP000310158">
    <property type="component" value="Unassembled WGS sequence"/>
</dbReference>